<evidence type="ECO:0000313" key="2">
    <source>
        <dbReference type="Proteomes" id="UP000294360"/>
    </source>
</evidence>
<name>A0A4U8YZV4_METTU</name>
<sequence>MTHAPLGERVAQLVEHLTFNQRVMGSNPIALTKQIKWLAHLIP</sequence>
<evidence type="ECO:0000313" key="1">
    <source>
        <dbReference type="EMBL" id="VFU07665.1"/>
    </source>
</evidence>
<dbReference type="AntiFam" id="ANF00010">
    <property type="entry name" value="tRNA translation"/>
</dbReference>
<gene>
    <name evidence="1" type="ORF">MTUNDRAET4_0772</name>
</gene>
<reference evidence="1 2" key="1">
    <citation type="submission" date="2019-03" db="EMBL/GenBank/DDBJ databases">
        <authorList>
            <person name="Kox A.R. M."/>
        </authorList>
    </citation>
    <scope>NUCLEOTIDE SEQUENCE [LARGE SCALE GENOMIC DNA]</scope>
    <source>
        <strain evidence="1">MTUNDRAET4 annotated genome</strain>
    </source>
</reference>
<proteinExistence type="predicted"/>
<dbReference type="KEGG" id="mtun:MTUNDRAET4_0772"/>
<dbReference type="AlphaFoldDB" id="A0A4U8YZV4"/>
<organism evidence="1 2">
    <name type="scientific">Methylocella tundrae</name>
    <dbReference type="NCBI Taxonomy" id="227605"/>
    <lineage>
        <taxon>Bacteria</taxon>
        <taxon>Pseudomonadati</taxon>
        <taxon>Pseudomonadota</taxon>
        <taxon>Alphaproteobacteria</taxon>
        <taxon>Hyphomicrobiales</taxon>
        <taxon>Beijerinckiaceae</taxon>
        <taxon>Methylocella</taxon>
    </lineage>
</organism>
<dbReference type="EMBL" id="LR536450">
    <property type="protein sequence ID" value="VFU07665.1"/>
    <property type="molecule type" value="Genomic_DNA"/>
</dbReference>
<protein>
    <submittedName>
        <fullName evidence="1">Uncharacterized protein</fullName>
    </submittedName>
</protein>
<accession>A0A4U8YZV4</accession>
<dbReference type="Proteomes" id="UP000294360">
    <property type="component" value="Chromosome"/>
</dbReference>